<dbReference type="EMBL" id="PGGS01000303">
    <property type="protein sequence ID" value="PNH05470.1"/>
    <property type="molecule type" value="Genomic_DNA"/>
</dbReference>
<feature type="region of interest" description="Disordered" evidence="1">
    <location>
        <begin position="138"/>
        <end position="180"/>
    </location>
</feature>
<dbReference type="OrthoDB" id="408788at2759"/>
<reference evidence="2 3" key="1">
    <citation type="journal article" date="2017" name="Mol. Biol. Evol.">
        <title>The 4-celled Tetrabaena socialis nuclear genome reveals the essential components for genetic control of cell number at the origin of multicellularity in the volvocine lineage.</title>
        <authorList>
            <person name="Featherston J."/>
            <person name="Arakaki Y."/>
            <person name="Hanschen E.R."/>
            <person name="Ferris P.J."/>
            <person name="Michod R.E."/>
            <person name="Olson B.J.S.C."/>
            <person name="Nozaki H."/>
            <person name="Durand P.M."/>
        </authorList>
    </citation>
    <scope>NUCLEOTIDE SEQUENCE [LARGE SCALE GENOMIC DNA]</scope>
    <source>
        <strain evidence="2 3">NIES-571</strain>
    </source>
</reference>
<dbReference type="GO" id="GO:0008168">
    <property type="term" value="F:methyltransferase activity"/>
    <property type="evidence" value="ECO:0007669"/>
    <property type="project" value="UniProtKB-KW"/>
</dbReference>
<evidence type="ECO:0000313" key="3">
    <source>
        <dbReference type="Proteomes" id="UP000236333"/>
    </source>
</evidence>
<name>A0A2J7ZYX4_9CHLO</name>
<gene>
    <name evidence="2" type="ORF">TSOC_008294</name>
</gene>
<dbReference type="GO" id="GO:0032259">
    <property type="term" value="P:methylation"/>
    <property type="evidence" value="ECO:0007669"/>
    <property type="project" value="UniProtKB-KW"/>
</dbReference>
<sequence>MSTGHEHPDFGAPKASRSETATWLRRGDSSGNRRACASLLNVAGHDRAQEPGPGASEMRKTERATSRSTTPCWPSTADRSRYGPKAGSQESLAVSAGGSGSGSGSAACPAALPTRPSSSVAATAMEPAAAAQLTAPQAPLAAGDPPGTAEAAAAAAERASSSGREGTGTATGTGEVPSLDRDSFKQTLNVVALRIPSRRCTDMMKAFKGFMLDRPRLRCIVPDGAASATKLLLLDEGVTLEGLTPELRSLVEAEGLAQLPHAVVLDYSMLPADAVLKVRYGRRGL</sequence>
<comment type="caution">
    <text evidence="2">The sequence shown here is derived from an EMBL/GenBank/DDBJ whole genome shotgun (WGS) entry which is preliminary data.</text>
</comment>
<dbReference type="AlphaFoldDB" id="A0A2J7ZYX4"/>
<feature type="compositionally biased region" description="Low complexity" evidence="1">
    <location>
        <begin position="149"/>
        <end position="164"/>
    </location>
</feature>
<feature type="region of interest" description="Disordered" evidence="1">
    <location>
        <begin position="1"/>
        <end position="123"/>
    </location>
</feature>
<keyword evidence="2" id="KW-0808">Transferase</keyword>
<accession>A0A2J7ZYX4</accession>
<protein>
    <submittedName>
        <fullName evidence="2">tRNA (Guanine(37)-N1)-methyltransferase</fullName>
    </submittedName>
</protein>
<keyword evidence="3" id="KW-1185">Reference proteome</keyword>
<organism evidence="2 3">
    <name type="scientific">Tetrabaena socialis</name>
    <dbReference type="NCBI Taxonomy" id="47790"/>
    <lineage>
        <taxon>Eukaryota</taxon>
        <taxon>Viridiplantae</taxon>
        <taxon>Chlorophyta</taxon>
        <taxon>core chlorophytes</taxon>
        <taxon>Chlorophyceae</taxon>
        <taxon>CS clade</taxon>
        <taxon>Chlamydomonadales</taxon>
        <taxon>Tetrabaenaceae</taxon>
        <taxon>Tetrabaena</taxon>
    </lineage>
</organism>
<proteinExistence type="predicted"/>
<evidence type="ECO:0000256" key="1">
    <source>
        <dbReference type="SAM" id="MobiDB-lite"/>
    </source>
</evidence>
<evidence type="ECO:0000313" key="2">
    <source>
        <dbReference type="EMBL" id="PNH05470.1"/>
    </source>
</evidence>
<keyword evidence="2" id="KW-0489">Methyltransferase</keyword>
<dbReference type="Proteomes" id="UP000236333">
    <property type="component" value="Unassembled WGS sequence"/>
</dbReference>